<dbReference type="InterPro" id="IPR006963">
    <property type="entry name" value="Mopterin_OxRdtase_4Fe-4S_dom"/>
</dbReference>
<comment type="caution">
    <text evidence="6">The sequence shown here is derived from an EMBL/GenBank/DDBJ whole genome shotgun (WGS) entry which is preliminary data.</text>
</comment>
<dbReference type="Gene3D" id="3.40.50.740">
    <property type="match status" value="1"/>
</dbReference>
<dbReference type="InterPro" id="IPR006657">
    <property type="entry name" value="MoPterin_dinucl-bd_dom"/>
</dbReference>
<keyword evidence="3" id="KW-0408">Iron</keyword>
<sequence length="998" mass="111827">MGSMSYSSRDAVEDIWGSRQGYKGTWPTRLDMHYVEEPDKWVTSACVMCSNGCGLDFGVKDGKIVGVRGREKDRVSHGRLGPKGLYAWKSLTHPDRLKYPMIRKHGKLERASWDEAMSLIVERTKNIQKRRTNHGIGFYTTGQLFLEEYYALALVGKAGLNTLHMDGNTRLCTATAAASMRESFGSDGQPGSYTDIDVTSCIMMVGHNMSATQTVLWARILDRLDGPEPPELIVIDPRKSNTAKKATLHLAPRIGTNCALLNGIEYFLFKKGYVNEEWVSKHVCQREELYKVVKEYPPDVVSKITGVPEADIEKAADILGNSASLLSTALQGVYQSNQGTASACQINNINLLLGHIGKPGSGIFQMNGQPTAQNNRETGCDGEFPGFRNFGIPKQMQELADLWNIELERLPHWNQPTHIGNMLKYIKGGLMEMFWVSGTNPLVSLPNLQYTRDVLTDQRLFLIVQDIFPTETTAIADVVLPAAAWGEKTGCFTNVDRTTHISLKAVEPPGEARSDIEIFVDFSKRMDFRTKDGSPLMDSADPEKMFKSWQGLSKGRPCDYTGMSYEKLKDGVGIQWPCNEEHPGGTERLFSDGVFFTDTEYCESFGHDLETGAPWTKAQYDAVNPAGRAIFKQCHYLPESEAPNDEYPLQLSTGRRARQFHTRTKTGRTKELQDRDPENYIQISEHDAKELGISEGDMVIAESRRGQIEVVARVGGIYKGQVFTTMHYGYFDSQDGRARAANELTQEQWDPVSKQPMFKSGAVKIRKVPPPSSDGEVQIHAREKQSTAVKDLEDRSSAFAGPKDVHKDEGKLERMLEYWLGATYTTFQTLDDICEHLIPRVEGADLEIAAGMRVMHRINKTCVDKLTPSIKYYGIDEKLGHELSTALKNRLFPNDIIEAIGSPSYGILVVLQGFYLFLGHIEGHLFSLQPTSQAAWDKDFDEAIKFCTVQVDRMKAWTKQQMHSRGPQTLLVPCKQAVGMRERIEGEVKQRGEMPMLS</sequence>
<keyword evidence="4" id="KW-0411">Iron-sulfur</keyword>
<reference evidence="6 7" key="1">
    <citation type="submission" date="2023-08" db="EMBL/GenBank/DDBJ databases">
        <title>Black Yeasts Isolated from many extreme environments.</title>
        <authorList>
            <person name="Coleine C."/>
            <person name="Stajich J.E."/>
            <person name="Selbmann L."/>
        </authorList>
    </citation>
    <scope>NUCLEOTIDE SEQUENCE [LARGE SCALE GENOMIC DNA]</scope>
    <source>
        <strain evidence="6 7">CCFEE 5885</strain>
    </source>
</reference>
<protein>
    <recommendedName>
        <fullName evidence="5">4Fe-4S Mo/W bis-MGD-type domain-containing protein</fullName>
    </recommendedName>
</protein>
<dbReference type="Pfam" id="PF04879">
    <property type="entry name" value="Molybdop_Fe4S4"/>
    <property type="match status" value="1"/>
</dbReference>
<dbReference type="InterPro" id="IPR006655">
    <property type="entry name" value="Mopterin_OxRdtase_prok_CS"/>
</dbReference>
<dbReference type="SMART" id="SM00926">
    <property type="entry name" value="Molybdop_Fe4S4"/>
    <property type="match status" value="1"/>
</dbReference>
<dbReference type="Pfam" id="PF00384">
    <property type="entry name" value="Molybdopterin"/>
    <property type="match status" value="1"/>
</dbReference>
<dbReference type="SUPFAM" id="SSF50692">
    <property type="entry name" value="ADC-like"/>
    <property type="match status" value="1"/>
</dbReference>
<dbReference type="Pfam" id="PF01568">
    <property type="entry name" value="Molydop_binding"/>
    <property type="match status" value="1"/>
</dbReference>
<keyword evidence="2" id="KW-0479">Metal-binding</keyword>
<name>A0ABR0K0Y2_9EURO</name>
<dbReference type="EMBL" id="JAVRRG010000135">
    <property type="protein sequence ID" value="KAK5081805.1"/>
    <property type="molecule type" value="Genomic_DNA"/>
</dbReference>
<dbReference type="Gene3D" id="2.20.25.90">
    <property type="entry name" value="ADC-like domains"/>
    <property type="match status" value="1"/>
</dbReference>
<evidence type="ECO:0000313" key="7">
    <source>
        <dbReference type="Proteomes" id="UP001345013"/>
    </source>
</evidence>
<dbReference type="InterPro" id="IPR050123">
    <property type="entry name" value="Prok_molybdopt-oxidoreductase"/>
</dbReference>
<dbReference type="SUPFAM" id="SSF53706">
    <property type="entry name" value="Formate dehydrogenase/DMSO reductase, domains 1-3"/>
    <property type="match status" value="1"/>
</dbReference>
<evidence type="ECO:0000256" key="1">
    <source>
        <dbReference type="ARBA" id="ARBA00022485"/>
    </source>
</evidence>
<proteinExistence type="predicted"/>
<organism evidence="6 7">
    <name type="scientific">Lithohypha guttulata</name>
    <dbReference type="NCBI Taxonomy" id="1690604"/>
    <lineage>
        <taxon>Eukaryota</taxon>
        <taxon>Fungi</taxon>
        <taxon>Dikarya</taxon>
        <taxon>Ascomycota</taxon>
        <taxon>Pezizomycotina</taxon>
        <taxon>Eurotiomycetes</taxon>
        <taxon>Chaetothyriomycetidae</taxon>
        <taxon>Chaetothyriales</taxon>
        <taxon>Trichomeriaceae</taxon>
        <taxon>Lithohypha</taxon>
    </lineage>
</organism>
<dbReference type="Gene3D" id="3.40.228.10">
    <property type="entry name" value="Dimethylsulfoxide Reductase, domain 2"/>
    <property type="match status" value="1"/>
</dbReference>
<evidence type="ECO:0000259" key="5">
    <source>
        <dbReference type="PROSITE" id="PS51669"/>
    </source>
</evidence>
<evidence type="ECO:0000256" key="4">
    <source>
        <dbReference type="ARBA" id="ARBA00023014"/>
    </source>
</evidence>
<feature type="domain" description="4Fe-4S Mo/W bis-MGD-type" evidence="5">
    <location>
        <begin position="39"/>
        <end position="95"/>
    </location>
</feature>
<dbReference type="InterPro" id="IPR006656">
    <property type="entry name" value="Mopterin_OxRdtase"/>
</dbReference>
<evidence type="ECO:0000256" key="2">
    <source>
        <dbReference type="ARBA" id="ARBA00022723"/>
    </source>
</evidence>
<dbReference type="PROSITE" id="PS51669">
    <property type="entry name" value="4FE4S_MOW_BIS_MGD"/>
    <property type="match status" value="1"/>
</dbReference>
<dbReference type="Proteomes" id="UP001345013">
    <property type="component" value="Unassembled WGS sequence"/>
</dbReference>
<dbReference type="CDD" id="cd02754">
    <property type="entry name" value="MopB_Nitrate-R-NapA-like"/>
    <property type="match status" value="1"/>
</dbReference>
<dbReference type="PANTHER" id="PTHR43105">
    <property type="entry name" value="RESPIRATORY NITRATE REDUCTASE"/>
    <property type="match status" value="1"/>
</dbReference>
<gene>
    <name evidence="6" type="ORF">LTR24_008159</name>
</gene>
<dbReference type="PROSITE" id="PS00490">
    <property type="entry name" value="MOLYBDOPTERIN_PROK_2"/>
    <property type="match status" value="1"/>
</dbReference>
<evidence type="ECO:0000313" key="6">
    <source>
        <dbReference type="EMBL" id="KAK5081805.1"/>
    </source>
</evidence>
<dbReference type="CDD" id="cd00508">
    <property type="entry name" value="MopB_CT_Fdh-Nap-like"/>
    <property type="match status" value="1"/>
</dbReference>
<keyword evidence="1" id="KW-0004">4Fe-4S</keyword>
<dbReference type="InterPro" id="IPR009010">
    <property type="entry name" value="Asp_de-COase-like_dom_sf"/>
</dbReference>
<keyword evidence="7" id="KW-1185">Reference proteome</keyword>
<evidence type="ECO:0000256" key="3">
    <source>
        <dbReference type="ARBA" id="ARBA00023004"/>
    </source>
</evidence>
<dbReference type="Gene3D" id="2.40.40.20">
    <property type="match status" value="1"/>
</dbReference>
<dbReference type="PANTHER" id="PTHR43105:SF10">
    <property type="entry name" value="NADH-QUINONE OXIDOREDUCTASE SUBUNIT G"/>
    <property type="match status" value="1"/>
</dbReference>
<accession>A0ABR0K0Y2</accession>